<dbReference type="EMBL" id="JBHRSL010000002">
    <property type="protein sequence ID" value="MFC3051339.1"/>
    <property type="molecule type" value="Genomic_DNA"/>
</dbReference>
<proteinExistence type="predicted"/>
<dbReference type="SUPFAM" id="SSF56935">
    <property type="entry name" value="Porins"/>
    <property type="match status" value="1"/>
</dbReference>
<comment type="caution">
    <text evidence="1">The sequence shown here is derived from an EMBL/GenBank/DDBJ whole genome shotgun (WGS) entry which is preliminary data.</text>
</comment>
<sequence>MMEHGGCFINWCISAVLIGFTLPVYAQDSSLEVDIFADARVTVTSGEPTWFNDWLGKGRYGGERDKGTDAEFRLAEVSLLAKYNLTWDLHAFAHVKYDPEQDKPADVVEAYFSYEPVPKSALRYSFKAGLYFPHISRENTGIAWTSPYTITPSAANSWVGEEIRALGIEAKAEYRHEMHRLAFTVGIFGMNDPAGTLLAFRGWGIGDAKVGAFSQVPLVSLPVFTAEGGFIPQPTWVHPVREIDGRPGYYMAADWRYGRSVSVGVFYYDNRGDPEAFEHKQYAWDTRFWNAYIEAEPVKGLKLISQYMFGRTEMGPKGWGGSDRRYLDVNFDTVYLLASQEFGKYRISGRGEWFGVEDNSLLSIDNNNEDGYAFTVALSRKIGARDILMMEYLYINSDRPARAYIGFEPHQENSLLQLSFRKVF</sequence>
<gene>
    <name evidence="1" type="ORF">ACFOKA_05425</name>
</gene>
<evidence type="ECO:0000313" key="1">
    <source>
        <dbReference type="EMBL" id="MFC3051339.1"/>
    </source>
</evidence>
<organism evidence="1 2">
    <name type="scientific">Kordiimonas pumila</name>
    <dbReference type="NCBI Taxonomy" id="2161677"/>
    <lineage>
        <taxon>Bacteria</taxon>
        <taxon>Pseudomonadati</taxon>
        <taxon>Pseudomonadota</taxon>
        <taxon>Alphaproteobacteria</taxon>
        <taxon>Kordiimonadales</taxon>
        <taxon>Kordiimonadaceae</taxon>
        <taxon>Kordiimonas</taxon>
    </lineage>
</organism>
<evidence type="ECO:0008006" key="3">
    <source>
        <dbReference type="Google" id="ProtNLM"/>
    </source>
</evidence>
<keyword evidence="2" id="KW-1185">Reference proteome</keyword>
<name>A0ABV7D2T6_9PROT</name>
<dbReference type="RefSeq" id="WP_194211632.1">
    <property type="nucleotide sequence ID" value="NZ_CP061205.1"/>
</dbReference>
<evidence type="ECO:0000313" key="2">
    <source>
        <dbReference type="Proteomes" id="UP001595444"/>
    </source>
</evidence>
<accession>A0ABV7D2T6</accession>
<dbReference type="Proteomes" id="UP001595444">
    <property type="component" value="Unassembled WGS sequence"/>
</dbReference>
<reference evidence="2" key="1">
    <citation type="journal article" date="2019" name="Int. J. Syst. Evol. Microbiol.">
        <title>The Global Catalogue of Microorganisms (GCM) 10K type strain sequencing project: providing services to taxonomists for standard genome sequencing and annotation.</title>
        <authorList>
            <consortium name="The Broad Institute Genomics Platform"/>
            <consortium name="The Broad Institute Genome Sequencing Center for Infectious Disease"/>
            <person name="Wu L."/>
            <person name="Ma J."/>
        </authorList>
    </citation>
    <scope>NUCLEOTIDE SEQUENCE [LARGE SCALE GENOMIC DNA]</scope>
    <source>
        <strain evidence="2">KCTC 62164</strain>
    </source>
</reference>
<protein>
    <recommendedName>
        <fullName evidence="3">Porin</fullName>
    </recommendedName>
</protein>